<proteinExistence type="inferred from homology"/>
<gene>
    <name evidence="2" type="ORF">QHF89_15205</name>
</gene>
<dbReference type="CDD" id="cd02968">
    <property type="entry name" value="SCO"/>
    <property type="match status" value="1"/>
</dbReference>
<sequence>MSMALANHPLRYARALVLVGAAMFAAGCEGESKGAPPVPLPPPGADVRVAPLAKVVVPDVELVDQDGQTVLLRDALGPGAFAIQFVFTTCTTICSPMTAVFARLAHDLGDSFGNDICLVSLTLDPAIDGPEALRRYADRFGRREGWTFLTGQPDRLSRALRALGGDARVKEEHRPLTVIGDGQGKFVLVDGLASPARLRAEIAALRRPAENTEAP</sequence>
<comment type="caution">
    <text evidence="2">The sequence shown here is derived from an EMBL/GenBank/DDBJ whole genome shotgun (WGS) entry which is preliminary data.</text>
</comment>
<dbReference type="EMBL" id="JARZHI010000011">
    <property type="protein sequence ID" value="MDI1430840.1"/>
    <property type="molecule type" value="Genomic_DNA"/>
</dbReference>
<dbReference type="Proteomes" id="UP001160301">
    <property type="component" value="Unassembled WGS sequence"/>
</dbReference>
<dbReference type="PANTHER" id="PTHR12151">
    <property type="entry name" value="ELECTRON TRANSPORT PROTIN SCO1/SENC FAMILY MEMBER"/>
    <property type="match status" value="1"/>
</dbReference>
<keyword evidence="3" id="KW-1185">Reference proteome</keyword>
<accession>A0ABT6NR78</accession>
<dbReference type="InterPro" id="IPR003782">
    <property type="entry name" value="SCO1/SenC"/>
</dbReference>
<evidence type="ECO:0000256" key="1">
    <source>
        <dbReference type="ARBA" id="ARBA00010996"/>
    </source>
</evidence>
<dbReference type="Gene3D" id="3.40.30.10">
    <property type="entry name" value="Glutaredoxin"/>
    <property type="match status" value="1"/>
</dbReference>
<evidence type="ECO:0000313" key="2">
    <source>
        <dbReference type="EMBL" id="MDI1430840.1"/>
    </source>
</evidence>
<dbReference type="SUPFAM" id="SSF52833">
    <property type="entry name" value="Thioredoxin-like"/>
    <property type="match status" value="1"/>
</dbReference>
<name>A0ABT6NR78_9BACT</name>
<comment type="similarity">
    <text evidence="1">Belongs to the SCO1/2 family.</text>
</comment>
<organism evidence="2 3">
    <name type="scientific">Polyangium sorediatum</name>
    <dbReference type="NCBI Taxonomy" id="889274"/>
    <lineage>
        <taxon>Bacteria</taxon>
        <taxon>Pseudomonadati</taxon>
        <taxon>Myxococcota</taxon>
        <taxon>Polyangia</taxon>
        <taxon>Polyangiales</taxon>
        <taxon>Polyangiaceae</taxon>
        <taxon>Polyangium</taxon>
    </lineage>
</organism>
<evidence type="ECO:0000313" key="3">
    <source>
        <dbReference type="Proteomes" id="UP001160301"/>
    </source>
</evidence>
<dbReference type="Pfam" id="PF02630">
    <property type="entry name" value="SCO1-SenC"/>
    <property type="match status" value="1"/>
</dbReference>
<protein>
    <submittedName>
        <fullName evidence="2">SCO family protein</fullName>
    </submittedName>
</protein>
<dbReference type="RefSeq" id="WP_284720518.1">
    <property type="nucleotide sequence ID" value="NZ_JARZHI010000011.1"/>
</dbReference>
<reference evidence="2 3" key="1">
    <citation type="submission" date="2023-04" db="EMBL/GenBank/DDBJ databases">
        <title>The genome sequence of Polyangium sorediatum DSM14670.</title>
        <authorList>
            <person name="Zhang X."/>
        </authorList>
    </citation>
    <scope>NUCLEOTIDE SEQUENCE [LARGE SCALE GENOMIC DNA]</scope>
    <source>
        <strain evidence="2 3">DSM 14670</strain>
    </source>
</reference>
<dbReference type="InterPro" id="IPR036249">
    <property type="entry name" value="Thioredoxin-like_sf"/>
</dbReference>
<dbReference type="PANTHER" id="PTHR12151:SF25">
    <property type="entry name" value="LINALOOL DEHYDRATASE_ISOMERASE DOMAIN-CONTAINING PROTEIN"/>
    <property type="match status" value="1"/>
</dbReference>